<keyword evidence="2" id="KW-1185">Reference proteome</keyword>
<evidence type="ECO:0000313" key="2">
    <source>
        <dbReference type="Proteomes" id="UP001159427"/>
    </source>
</evidence>
<dbReference type="EMBL" id="CALNXI010001829">
    <property type="protein sequence ID" value="CAH3177910.1"/>
    <property type="molecule type" value="Genomic_DNA"/>
</dbReference>
<name>A0ABN8REU1_9CNID</name>
<proteinExistence type="predicted"/>
<organism evidence="1 2">
    <name type="scientific">Porites evermanni</name>
    <dbReference type="NCBI Taxonomy" id="104178"/>
    <lineage>
        <taxon>Eukaryota</taxon>
        <taxon>Metazoa</taxon>
        <taxon>Cnidaria</taxon>
        <taxon>Anthozoa</taxon>
        <taxon>Hexacorallia</taxon>
        <taxon>Scleractinia</taxon>
        <taxon>Fungiina</taxon>
        <taxon>Poritidae</taxon>
        <taxon>Porites</taxon>
    </lineage>
</organism>
<sequence length="114" mass="13016">LLFNILLSKHGLPNAFGARILVLTPLNITARESKLLDYHDHQIVDFLRYGWPVNYTANQLPISTDKNHSSAISYADHVQHYVTTELRYHVIAGPFRNNPFPQPLICSRPRLPSV</sequence>
<reference evidence="1 2" key="1">
    <citation type="submission" date="2022-05" db="EMBL/GenBank/DDBJ databases">
        <authorList>
            <consortium name="Genoscope - CEA"/>
            <person name="William W."/>
        </authorList>
    </citation>
    <scope>NUCLEOTIDE SEQUENCE [LARGE SCALE GENOMIC DNA]</scope>
</reference>
<comment type="caution">
    <text evidence="1">The sequence shown here is derived from an EMBL/GenBank/DDBJ whole genome shotgun (WGS) entry which is preliminary data.</text>
</comment>
<dbReference type="Proteomes" id="UP001159427">
    <property type="component" value="Unassembled WGS sequence"/>
</dbReference>
<feature type="non-terminal residue" evidence="1">
    <location>
        <position position="1"/>
    </location>
</feature>
<accession>A0ABN8REU1</accession>
<gene>
    <name evidence="1" type="ORF">PEVE_00011478</name>
</gene>
<evidence type="ECO:0000313" key="1">
    <source>
        <dbReference type="EMBL" id="CAH3177910.1"/>
    </source>
</evidence>
<protein>
    <submittedName>
        <fullName evidence="1">Uncharacterized protein</fullName>
    </submittedName>
</protein>